<sequence length="206" mass="23299">MSKKLTYIKTSSLNRKFTQLGFAIVLLIVTISLWLNVSNQGRAMLEENSIVLAENILLQTSHSAKTYISQDDIKSLDHLTDSALKSDYILEMVIYDNKGLVLSKSDNAITTKARFITQLNQEFEPLLPTPFVKEIRDDENELLGFVRITVLKKNLQQSGNLFISRISQQIVLLACIAGLIGYLFTIGLRPFSSHSYFVKESVKDEH</sequence>
<reference evidence="8 9" key="1">
    <citation type="submission" date="2023-10" db="EMBL/GenBank/DDBJ databases">
        <title>Psychrosphaera aquimaarina strain SW33 isolated from seawater.</title>
        <authorList>
            <person name="Bayburt H."/>
            <person name="Kim J.M."/>
            <person name="Choi B.J."/>
            <person name="Jeon C.O."/>
        </authorList>
    </citation>
    <scope>NUCLEOTIDE SEQUENCE [LARGE SCALE GENOMIC DNA]</scope>
    <source>
        <strain evidence="8 9">KCTC 52743</strain>
    </source>
</reference>
<evidence type="ECO:0000256" key="4">
    <source>
        <dbReference type="ARBA" id="ARBA00022692"/>
    </source>
</evidence>
<evidence type="ECO:0000256" key="1">
    <source>
        <dbReference type="ARBA" id="ARBA00004236"/>
    </source>
</evidence>
<dbReference type="Pfam" id="PF10144">
    <property type="entry name" value="SMP_2"/>
    <property type="match status" value="1"/>
</dbReference>
<keyword evidence="4 7" id="KW-0812">Transmembrane</keyword>
<keyword evidence="5 7" id="KW-1133">Transmembrane helix</keyword>
<evidence type="ECO:0000256" key="3">
    <source>
        <dbReference type="ARBA" id="ARBA00022475"/>
    </source>
</evidence>
<keyword evidence="3" id="KW-1003">Cell membrane</keyword>
<evidence type="ECO:0000256" key="7">
    <source>
        <dbReference type="SAM" id="Phobius"/>
    </source>
</evidence>
<dbReference type="InterPro" id="IPR019305">
    <property type="entry name" value="Uncharacterised_Smp"/>
</dbReference>
<evidence type="ECO:0000313" key="9">
    <source>
        <dbReference type="Proteomes" id="UP001257914"/>
    </source>
</evidence>
<keyword evidence="9" id="KW-1185">Reference proteome</keyword>
<protein>
    <submittedName>
        <fullName evidence="8">AhpA/YtjB family protein</fullName>
    </submittedName>
</protein>
<evidence type="ECO:0000256" key="2">
    <source>
        <dbReference type="ARBA" id="ARBA00005362"/>
    </source>
</evidence>
<keyword evidence="6 7" id="KW-0472">Membrane</keyword>
<evidence type="ECO:0000256" key="6">
    <source>
        <dbReference type="ARBA" id="ARBA00023136"/>
    </source>
</evidence>
<dbReference type="Proteomes" id="UP001257914">
    <property type="component" value="Unassembled WGS sequence"/>
</dbReference>
<accession>A0ABU3R4D1</accession>
<evidence type="ECO:0000256" key="5">
    <source>
        <dbReference type="ARBA" id="ARBA00022989"/>
    </source>
</evidence>
<evidence type="ECO:0000313" key="8">
    <source>
        <dbReference type="EMBL" id="MDU0114536.1"/>
    </source>
</evidence>
<comment type="caution">
    <text evidence="8">The sequence shown here is derived from an EMBL/GenBank/DDBJ whole genome shotgun (WGS) entry which is preliminary data.</text>
</comment>
<feature type="transmembrane region" description="Helical" evidence="7">
    <location>
        <begin position="20"/>
        <end position="37"/>
    </location>
</feature>
<name>A0ABU3R4D1_9GAMM</name>
<gene>
    <name evidence="8" type="ORF">RT723_16370</name>
</gene>
<feature type="transmembrane region" description="Helical" evidence="7">
    <location>
        <begin position="170"/>
        <end position="188"/>
    </location>
</feature>
<dbReference type="EMBL" id="JAWCUA010000010">
    <property type="protein sequence ID" value="MDU0114536.1"/>
    <property type="molecule type" value="Genomic_DNA"/>
</dbReference>
<organism evidence="8 9">
    <name type="scientific">Psychrosphaera aquimarina</name>
    <dbReference type="NCBI Taxonomy" id="2044854"/>
    <lineage>
        <taxon>Bacteria</taxon>
        <taxon>Pseudomonadati</taxon>
        <taxon>Pseudomonadota</taxon>
        <taxon>Gammaproteobacteria</taxon>
        <taxon>Alteromonadales</taxon>
        <taxon>Pseudoalteromonadaceae</taxon>
        <taxon>Psychrosphaera</taxon>
    </lineage>
</organism>
<dbReference type="RefSeq" id="WP_315948206.1">
    <property type="nucleotide sequence ID" value="NZ_JAWCUA010000010.1"/>
</dbReference>
<comment type="similarity">
    <text evidence="2">Belongs to the Smp family.</text>
</comment>
<comment type="subcellular location">
    <subcellularLocation>
        <location evidence="1">Cell membrane</location>
    </subcellularLocation>
</comment>
<proteinExistence type="inferred from homology"/>